<evidence type="ECO:0000256" key="2">
    <source>
        <dbReference type="ARBA" id="ARBA00012438"/>
    </source>
</evidence>
<feature type="domain" description="Histidine kinase" evidence="5">
    <location>
        <begin position="47"/>
        <end position="250"/>
    </location>
</feature>
<dbReference type="SMART" id="SM00387">
    <property type="entry name" value="HATPase_c"/>
    <property type="match status" value="1"/>
</dbReference>
<dbReference type="GO" id="GO:0007234">
    <property type="term" value="P:osmosensory signaling via phosphorelay pathway"/>
    <property type="evidence" value="ECO:0007669"/>
    <property type="project" value="TreeGrafter"/>
</dbReference>
<keyword evidence="4 6" id="KW-0418">Kinase</keyword>
<dbReference type="AlphaFoldDB" id="A0A963YXX8"/>
<sequence length="250" mass="26860">MTDNETQDAQSRELTRLRLEVAELKAVLGEDGFRLRRLAELGMAQAKLNHDLRNAIAPAMMVADRLSESADPKVGRSGKMIVTALEQAAAQIASTLDFAVDKQPVLAHSGFPIAAVIGELTVEIGPEFAAFQVENRIAVEIEITADRALMLRAFGHMLRTAAKAQAKTMVITAERTADQLHITLQDDGRPFRDPGANPLSAFSGAFRYGSSGLGLVIARELIEAHGGRLTLLPDSGAGRTVLEVTLPVQI</sequence>
<dbReference type="GO" id="GO:0000156">
    <property type="term" value="F:phosphorelay response regulator activity"/>
    <property type="evidence" value="ECO:0007669"/>
    <property type="project" value="TreeGrafter"/>
</dbReference>
<protein>
    <recommendedName>
        <fullName evidence="2">histidine kinase</fullName>
        <ecNumber evidence="2">2.7.13.3</ecNumber>
    </recommendedName>
</protein>
<keyword evidence="3" id="KW-0808">Transferase</keyword>
<organism evidence="6 7">
    <name type="scientific">Acidisoma cellulosilyticum</name>
    <dbReference type="NCBI Taxonomy" id="2802395"/>
    <lineage>
        <taxon>Bacteria</taxon>
        <taxon>Pseudomonadati</taxon>
        <taxon>Pseudomonadota</taxon>
        <taxon>Alphaproteobacteria</taxon>
        <taxon>Acetobacterales</taxon>
        <taxon>Acidocellaceae</taxon>
        <taxon>Acidisoma</taxon>
    </lineage>
</organism>
<dbReference type="CDD" id="cd00075">
    <property type="entry name" value="HATPase"/>
    <property type="match status" value="1"/>
</dbReference>
<evidence type="ECO:0000256" key="3">
    <source>
        <dbReference type="ARBA" id="ARBA00022679"/>
    </source>
</evidence>
<comment type="catalytic activity">
    <reaction evidence="1">
        <text>ATP + protein L-histidine = ADP + protein N-phospho-L-histidine.</text>
        <dbReference type="EC" id="2.7.13.3"/>
    </reaction>
</comment>
<dbReference type="PANTHER" id="PTHR42878">
    <property type="entry name" value="TWO-COMPONENT HISTIDINE KINASE"/>
    <property type="match status" value="1"/>
</dbReference>
<dbReference type="InterPro" id="IPR004358">
    <property type="entry name" value="Sig_transdc_His_kin-like_C"/>
</dbReference>
<dbReference type="InterPro" id="IPR050351">
    <property type="entry name" value="BphY/WalK/GraS-like"/>
</dbReference>
<dbReference type="RefSeq" id="WP_227305455.1">
    <property type="nucleotide sequence ID" value="NZ_JAESVA010000001.1"/>
</dbReference>
<dbReference type="PRINTS" id="PR00344">
    <property type="entry name" value="BCTRLSENSOR"/>
</dbReference>
<dbReference type="GO" id="GO:0030295">
    <property type="term" value="F:protein kinase activator activity"/>
    <property type="evidence" value="ECO:0007669"/>
    <property type="project" value="TreeGrafter"/>
</dbReference>
<dbReference type="EMBL" id="JAESVA010000001">
    <property type="protein sequence ID" value="MCB8879010.1"/>
    <property type="molecule type" value="Genomic_DNA"/>
</dbReference>
<evidence type="ECO:0000259" key="5">
    <source>
        <dbReference type="PROSITE" id="PS50109"/>
    </source>
</evidence>
<dbReference type="Gene3D" id="3.30.565.10">
    <property type="entry name" value="Histidine kinase-like ATPase, C-terminal domain"/>
    <property type="match status" value="1"/>
</dbReference>
<dbReference type="PANTHER" id="PTHR42878:SF14">
    <property type="entry name" value="OSMOLARITY TWO-COMPONENT SYSTEM PROTEIN SSK1"/>
    <property type="match status" value="1"/>
</dbReference>
<proteinExistence type="predicted"/>
<comment type="caution">
    <text evidence="6">The sequence shown here is derived from an EMBL/GenBank/DDBJ whole genome shotgun (WGS) entry which is preliminary data.</text>
</comment>
<dbReference type="EC" id="2.7.13.3" evidence="2"/>
<dbReference type="InterPro" id="IPR003594">
    <property type="entry name" value="HATPase_dom"/>
</dbReference>
<evidence type="ECO:0000313" key="7">
    <source>
        <dbReference type="Proteomes" id="UP000721844"/>
    </source>
</evidence>
<dbReference type="GO" id="GO:0004673">
    <property type="term" value="F:protein histidine kinase activity"/>
    <property type="evidence" value="ECO:0007669"/>
    <property type="project" value="UniProtKB-EC"/>
</dbReference>
<keyword evidence="7" id="KW-1185">Reference proteome</keyword>
<evidence type="ECO:0000313" key="6">
    <source>
        <dbReference type="EMBL" id="MCB8879010.1"/>
    </source>
</evidence>
<gene>
    <name evidence="6" type="ORF">ACELLULO517_02100</name>
</gene>
<name>A0A963YXX8_9PROT</name>
<dbReference type="Proteomes" id="UP000721844">
    <property type="component" value="Unassembled WGS sequence"/>
</dbReference>
<dbReference type="InterPro" id="IPR005467">
    <property type="entry name" value="His_kinase_dom"/>
</dbReference>
<accession>A0A963YXX8</accession>
<evidence type="ECO:0000256" key="1">
    <source>
        <dbReference type="ARBA" id="ARBA00000085"/>
    </source>
</evidence>
<evidence type="ECO:0000256" key="4">
    <source>
        <dbReference type="ARBA" id="ARBA00022777"/>
    </source>
</evidence>
<dbReference type="SUPFAM" id="SSF55874">
    <property type="entry name" value="ATPase domain of HSP90 chaperone/DNA topoisomerase II/histidine kinase"/>
    <property type="match status" value="1"/>
</dbReference>
<dbReference type="PROSITE" id="PS50109">
    <property type="entry name" value="HIS_KIN"/>
    <property type="match status" value="1"/>
</dbReference>
<reference evidence="6 7" key="1">
    <citation type="journal article" date="2021" name="Microorganisms">
        <title>Acidisoma silvae sp. nov. and Acidisomacellulosilytica sp. nov., Two Acidophilic Bacteria Isolated from Decaying Wood, Hydrolyzing Cellulose and Producing Poly-3-hydroxybutyrate.</title>
        <authorList>
            <person name="Mieszkin S."/>
            <person name="Pouder E."/>
            <person name="Uroz S."/>
            <person name="Simon-Colin C."/>
            <person name="Alain K."/>
        </authorList>
    </citation>
    <scope>NUCLEOTIDE SEQUENCE [LARGE SCALE GENOMIC DNA]</scope>
    <source>
        <strain evidence="6 7">HW T5.17</strain>
    </source>
</reference>
<dbReference type="InterPro" id="IPR036890">
    <property type="entry name" value="HATPase_C_sf"/>
</dbReference>
<dbReference type="Pfam" id="PF02518">
    <property type="entry name" value="HATPase_c"/>
    <property type="match status" value="1"/>
</dbReference>